<reference evidence="7 8" key="1">
    <citation type="journal article" date="2011" name="J. Bacteriol.">
        <title>Genome Sequence of the Probiotic Strain Bifidobacterium animalis subsp. lactis CNCM I-2494.</title>
        <authorList>
            <person name="Chervaux C."/>
            <person name="Grimaldi C."/>
            <person name="Bolotin A."/>
            <person name="Quinquis B."/>
            <person name="Legrain-Raspaud S."/>
            <person name="van Hylckama Vlieg J.E."/>
            <person name="Denariaz G."/>
            <person name="Smokvina T."/>
        </authorList>
    </citation>
    <scope>NUCLEOTIDE SEQUENCE [LARGE SCALE GENOMIC DNA]</scope>
    <source>
        <strain evidence="7 8">CNCM I-2494</strain>
    </source>
</reference>
<comment type="similarity">
    <text evidence="1">Belongs to the ATP-dependent AMP-binding enzyme family.</text>
</comment>
<accession>A0A806FP18</accession>
<evidence type="ECO:0000313" key="7">
    <source>
        <dbReference type="EMBL" id="AEK30356.1"/>
    </source>
</evidence>
<keyword evidence="2 7" id="KW-0436">Ligase</keyword>
<dbReference type="GO" id="GO:0004467">
    <property type="term" value="F:long-chain fatty acid-CoA ligase activity"/>
    <property type="evidence" value="ECO:0007669"/>
    <property type="project" value="TreeGrafter"/>
</dbReference>
<sequence>MRSAMSVFSKVKKSASDATQKLLQLGGDFSHPINANGDTPDYIDPQITPQHHNYEDLPHVDFWGPDRPTTTFIDADSDFITANTEGNKPLPENFSIYNIYESRAERMPDEGLYTFKQGDEWVTKTARETLDDIRQVAKGLMHQGLRKGDGVAFMCHTSYEWDVFDGAVLSIGGVIATIYDTDSAEQIRNIVDNSDAKLLVVETKDMMKKTDLAKEDCPTLKDVMCLENGALDELKAYGSSISDEKLDERIRSVKKTDLCSIVYTSGSTAAPKGVEMTQAHYCSTATNLPDYMPDLLHNKRNRVLLFLPQAHSFARAINYICVASDIHIYIARGIKTLTADLKVARPHIMIVVPRVLEKVYNAASQKAGNGPKGRVFAASVVAAQKYMQEVSEKGKASRFVTARRNMFDPMVYSSIRDALGGCAKWIVTGGAPLDPDLMAFFRGAGIPVYEGYGLTETTAPCAFNPLTVPYHQGSVGIPFPGFQVRIGDGNEIQVKGVPVFKRYHKNEEETELSFTDDGWYRTGDLGRLDDDGFLFIIGRKKDLIITAGGKNVSPGPMEEVIKRCPFVSQALVLGDKRPFISALITLDEDSLRPWLAKQGLDSGMTMEDAAQNAAVRAEVQKWVDQANEGVSRAESVRKFIILPEEFTQENGLMTASMKIIRPKVLKRYNTLLNTQMYTKRKPASEDSQRG</sequence>
<feature type="domain" description="AMP-dependent synthetase/ligase" evidence="6">
    <location>
        <begin position="101"/>
        <end position="491"/>
    </location>
</feature>
<dbReference type="PANTHER" id="PTHR43272:SF32">
    <property type="entry name" value="AMP-DEPENDENT SYNTHETASE_LIGASE DOMAIN-CONTAINING PROTEIN"/>
    <property type="match status" value="1"/>
</dbReference>
<dbReference type="Gene3D" id="3.40.50.12780">
    <property type="entry name" value="N-terminal domain of ligase-like"/>
    <property type="match status" value="1"/>
</dbReference>
<dbReference type="CDD" id="cd05907">
    <property type="entry name" value="VL_LC_FACS_like"/>
    <property type="match status" value="1"/>
</dbReference>
<dbReference type="EMBL" id="CP002915">
    <property type="protein sequence ID" value="AEK30356.1"/>
    <property type="molecule type" value="Genomic_DNA"/>
</dbReference>
<name>A0A806FP18_BIFAN</name>
<evidence type="ECO:0000256" key="4">
    <source>
        <dbReference type="ARBA" id="ARBA00023098"/>
    </source>
</evidence>
<evidence type="ECO:0000256" key="5">
    <source>
        <dbReference type="ARBA" id="ARBA00032875"/>
    </source>
</evidence>
<dbReference type="Pfam" id="PF00501">
    <property type="entry name" value="AMP-binding"/>
    <property type="match status" value="1"/>
</dbReference>
<dbReference type="InterPro" id="IPR000873">
    <property type="entry name" value="AMP-dep_synth/lig_dom"/>
</dbReference>
<keyword evidence="3" id="KW-0276">Fatty acid metabolism</keyword>
<keyword evidence="4" id="KW-0443">Lipid metabolism</keyword>
<dbReference type="KEGG" id="bnm:BALAC2494_00113"/>
<evidence type="ECO:0000256" key="3">
    <source>
        <dbReference type="ARBA" id="ARBA00022832"/>
    </source>
</evidence>
<evidence type="ECO:0000259" key="6">
    <source>
        <dbReference type="Pfam" id="PF00501"/>
    </source>
</evidence>
<evidence type="ECO:0000256" key="2">
    <source>
        <dbReference type="ARBA" id="ARBA00022598"/>
    </source>
</evidence>
<dbReference type="SUPFAM" id="SSF56801">
    <property type="entry name" value="Acetyl-CoA synthetase-like"/>
    <property type="match status" value="1"/>
</dbReference>
<organism evidence="7 8">
    <name type="scientific">Bifidobacterium animalis subsp. lactis CNCM I-2494</name>
    <dbReference type="NCBI Taxonomy" id="1042403"/>
    <lineage>
        <taxon>Bacteria</taxon>
        <taxon>Bacillati</taxon>
        <taxon>Actinomycetota</taxon>
        <taxon>Actinomycetes</taxon>
        <taxon>Bifidobacteriales</taxon>
        <taxon>Bifidobacteriaceae</taxon>
        <taxon>Bifidobacterium</taxon>
    </lineage>
</organism>
<evidence type="ECO:0000256" key="1">
    <source>
        <dbReference type="ARBA" id="ARBA00006432"/>
    </source>
</evidence>
<dbReference type="InterPro" id="IPR042099">
    <property type="entry name" value="ANL_N_sf"/>
</dbReference>
<dbReference type="Pfam" id="PF23562">
    <property type="entry name" value="AMP-binding_C_3"/>
    <property type="match status" value="1"/>
</dbReference>
<proteinExistence type="inferred from homology"/>
<gene>
    <name evidence="7" type="ORF">BALAC2494_00113</name>
</gene>
<dbReference type="Proteomes" id="UP000008394">
    <property type="component" value="Chromosome"/>
</dbReference>
<protein>
    <recommendedName>
        <fullName evidence="5">Acyl-CoA synthetase</fullName>
    </recommendedName>
</protein>
<evidence type="ECO:0000313" key="8">
    <source>
        <dbReference type="Proteomes" id="UP000008394"/>
    </source>
</evidence>
<dbReference type="GO" id="GO:0016020">
    <property type="term" value="C:membrane"/>
    <property type="evidence" value="ECO:0007669"/>
    <property type="project" value="TreeGrafter"/>
</dbReference>
<dbReference type="PANTHER" id="PTHR43272">
    <property type="entry name" value="LONG-CHAIN-FATTY-ACID--COA LIGASE"/>
    <property type="match status" value="1"/>
</dbReference>
<dbReference type="AlphaFoldDB" id="A0A806FP18"/>